<evidence type="ECO:0000313" key="3">
    <source>
        <dbReference type="Proteomes" id="UP000239434"/>
    </source>
</evidence>
<sequence length="276" mass="30614">MLQQTETEMSDVPFAVTTPIRVAKVGLKAKDAEGLAAYYQDIVGLREMARRGSAIILGAGDRELIEIEQFSAARPDDPRSAGLYHTAFLLPSRGDLARWSRQAIDRHLPIAGASDHRVSEAIYLTDPEGNGIEIYADRPRDSWQWEGSKVAMTTEQLDVGGLLRELEQDKRMWDGAPVNTVIGHVHLRVGDAAEAESWWHREVGFDTMQTYGDKAVFLSSGGYHHHIAANSWQSPRAGKRDRDRTGLAWVELEDTGAKKSRSLEDPWGNVVNIVAA</sequence>
<dbReference type="InterPro" id="IPR037523">
    <property type="entry name" value="VOC_core"/>
</dbReference>
<reference evidence="2 3" key="1">
    <citation type="submission" date="2018-02" db="EMBL/GenBank/DDBJ databases">
        <title>The draft genome of Phyllobacterium sp. 1N-3.</title>
        <authorList>
            <person name="Liu L."/>
            <person name="Li L."/>
            <person name="Zhang X."/>
            <person name="Wang T."/>
            <person name="Liang L."/>
        </authorList>
    </citation>
    <scope>NUCLEOTIDE SEQUENCE [LARGE SCALE GENOMIC DNA]</scope>
    <source>
        <strain evidence="2 3">1N-3</strain>
    </source>
</reference>
<dbReference type="PANTHER" id="PTHR43279:SF1">
    <property type="entry name" value="CATECHOL-2,3-DIOXYGENASE"/>
    <property type="match status" value="1"/>
</dbReference>
<dbReference type="PROSITE" id="PS51819">
    <property type="entry name" value="VOC"/>
    <property type="match status" value="1"/>
</dbReference>
<dbReference type="SUPFAM" id="SSF54593">
    <property type="entry name" value="Glyoxalase/Bleomycin resistance protein/Dihydroxybiphenyl dioxygenase"/>
    <property type="match status" value="2"/>
</dbReference>
<comment type="caution">
    <text evidence="2">The sequence shown here is derived from an EMBL/GenBank/DDBJ whole genome shotgun (WGS) entry which is preliminary data.</text>
</comment>
<protein>
    <submittedName>
        <fullName evidence="2">Bleomycin resistance protein</fullName>
    </submittedName>
</protein>
<dbReference type="Gene3D" id="3.10.180.10">
    <property type="entry name" value="2,3-Dihydroxybiphenyl 1,2-Dioxygenase, domain 1"/>
    <property type="match status" value="2"/>
</dbReference>
<gene>
    <name evidence="2" type="ORF">C5748_23550</name>
</gene>
<name>A0A2S9IKT0_9HYPH</name>
<dbReference type="Pfam" id="PF00903">
    <property type="entry name" value="Glyoxalase"/>
    <property type="match status" value="1"/>
</dbReference>
<dbReference type="EMBL" id="PVBR01000025">
    <property type="protein sequence ID" value="PRD41115.1"/>
    <property type="molecule type" value="Genomic_DNA"/>
</dbReference>
<feature type="domain" description="VOC" evidence="1">
    <location>
        <begin position="21"/>
        <end position="137"/>
    </location>
</feature>
<dbReference type="PANTHER" id="PTHR43279">
    <property type="entry name" value="CATECHOL-2,3-DIOXYGENASE"/>
    <property type="match status" value="1"/>
</dbReference>
<dbReference type="Proteomes" id="UP000239434">
    <property type="component" value="Unassembled WGS sequence"/>
</dbReference>
<proteinExistence type="predicted"/>
<accession>A0A2S9IKT0</accession>
<organism evidence="2 3">
    <name type="scientific">Phyllobacterium phragmitis</name>
    <dbReference type="NCBI Taxonomy" id="2670329"/>
    <lineage>
        <taxon>Bacteria</taxon>
        <taxon>Pseudomonadati</taxon>
        <taxon>Pseudomonadota</taxon>
        <taxon>Alphaproteobacteria</taxon>
        <taxon>Hyphomicrobiales</taxon>
        <taxon>Phyllobacteriaceae</taxon>
        <taxon>Phyllobacterium</taxon>
    </lineage>
</organism>
<evidence type="ECO:0000259" key="1">
    <source>
        <dbReference type="PROSITE" id="PS51819"/>
    </source>
</evidence>
<evidence type="ECO:0000313" key="2">
    <source>
        <dbReference type="EMBL" id="PRD41115.1"/>
    </source>
</evidence>
<dbReference type="AlphaFoldDB" id="A0A2S9IKT0"/>
<dbReference type="InterPro" id="IPR029068">
    <property type="entry name" value="Glyas_Bleomycin-R_OHBP_Dase"/>
</dbReference>
<dbReference type="InterPro" id="IPR004360">
    <property type="entry name" value="Glyas_Fos-R_dOase_dom"/>
</dbReference>
<keyword evidence="3" id="KW-1185">Reference proteome</keyword>